<keyword evidence="6" id="KW-0175">Coiled coil</keyword>
<dbReference type="PANTHER" id="PTHR24421:SF58">
    <property type="entry name" value="SIGNAL TRANSDUCTION HISTIDINE-PROTEIN KINASE_PHOSPHATASE UHPB"/>
    <property type="match status" value="1"/>
</dbReference>
<dbReference type="EC" id="2.7.13.3" evidence="9"/>
<dbReference type="GO" id="GO:0004673">
    <property type="term" value="F:protein histidine kinase activity"/>
    <property type="evidence" value="ECO:0007669"/>
    <property type="project" value="UniProtKB-EC"/>
</dbReference>
<keyword evidence="7" id="KW-1133">Transmembrane helix</keyword>
<dbReference type="InterPro" id="IPR003594">
    <property type="entry name" value="HATPase_dom"/>
</dbReference>
<evidence type="ECO:0000259" key="8">
    <source>
        <dbReference type="PROSITE" id="PS50885"/>
    </source>
</evidence>
<organism evidence="9 10">
    <name type="scientific">Sphaerotilus uruguayifluvii</name>
    <dbReference type="NCBI Taxonomy" id="2735897"/>
    <lineage>
        <taxon>Bacteria</taxon>
        <taxon>Pseudomonadati</taxon>
        <taxon>Pseudomonadota</taxon>
        <taxon>Betaproteobacteria</taxon>
        <taxon>Burkholderiales</taxon>
        <taxon>Sphaerotilaceae</taxon>
        <taxon>Sphaerotilus</taxon>
    </lineage>
</organism>
<dbReference type="InterPro" id="IPR003660">
    <property type="entry name" value="HAMP_dom"/>
</dbReference>
<evidence type="ECO:0000313" key="10">
    <source>
        <dbReference type="Proteomes" id="UP001516061"/>
    </source>
</evidence>
<evidence type="ECO:0000256" key="4">
    <source>
        <dbReference type="ARBA" id="ARBA00022777"/>
    </source>
</evidence>
<keyword evidence="3 9" id="KW-0808">Transferase</keyword>
<reference evidence="9 10" key="1">
    <citation type="submission" date="2020-05" db="EMBL/GenBank/DDBJ databases">
        <title>Genomic Encyclopedia of Type Strains, Phase IV (KMG-V): Genome sequencing to study the core and pangenomes of soil and plant-associated prokaryotes.</title>
        <authorList>
            <person name="Whitman W."/>
        </authorList>
    </citation>
    <scope>NUCLEOTIDE SEQUENCE [LARGE SCALE GENOMIC DNA]</scope>
    <source>
        <strain evidence="9 10">C29</strain>
    </source>
</reference>
<feature type="coiled-coil region" evidence="6">
    <location>
        <begin position="224"/>
        <end position="251"/>
    </location>
</feature>
<dbReference type="RefSeq" id="WP_173803728.1">
    <property type="nucleotide sequence ID" value="NZ_JABSNM010000002.1"/>
</dbReference>
<evidence type="ECO:0000256" key="7">
    <source>
        <dbReference type="SAM" id="Phobius"/>
    </source>
</evidence>
<comment type="subcellular location">
    <subcellularLocation>
        <location evidence="1">Membrane</location>
    </subcellularLocation>
</comment>
<comment type="caution">
    <text evidence="9">The sequence shown here is derived from an EMBL/GenBank/DDBJ whole genome shotgun (WGS) entry which is preliminary data.</text>
</comment>
<keyword evidence="7" id="KW-0472">Membrane</keyword>
<gene>
    <name evidence="9" type="ORF">HNQ01_000472</name>
</gene>
<protein>
    <submittedName>
        <fullName evidence="9">Two-component system sensor histidine kinase UhpB</fullName>
        <ecNumber evidence="9">2.7.13.3</ecNumber>
    </submittedName>
</protein>
<keyword evidence="5" id="KW-0902">Two-component regulatory system</keyword>
<evidence type="ECO:0000256" key="6">
    <source>
        <dbReference type="SAM" id="Coils"/>
    </source>
</evidence>
<dbReference type="Gene3D" id="3.30.565.10">
    <property type="entry name" value="Histidine kinase-like ATPase, C-terminal domain"/>
    <property type="match status" value="1"/>
</dbReference>
<keyword evidence="7" id="KW-0812">Transmembrane</keyword>
<evidence type="ECO:0000313" key="9">
    <source>
        <dbReference type="EMBL" id="NRT54762.1"/>
    </source>
</evidence>
<dbReference type="InterPro" id="IPR050482">
    <property type="entry name" value="Sensor_HK_TwoCompSys"/>
</dbReference>
<evidence type="ECO:0000256" key="5">
    <source>
        <dbReference type="ARBA" id="ARBA00023012"/>
    </source>
</evidence>
<dbReference type="CDD" id="cd16917">
    <property type="entry name" value="HATPase_UhpB-NarQ-NarX-like"/>
    <property type="match status" value="1"/>
</dbReference>
<feature type="domain" description="HAMP" evidence="8">
    <location>
        <begin position="182"/>
        <end position="236"/>
    </location>
</feature>
<keyword evidence="10" id="KW-1185">Reference proteome</keyword>
<proteinExistence type="predicted"/>
<name>A0ABX2G010_9BURK</name>
<dbReference type="PROSITE" id="PS50885">
    <property type="entry name" value="HAMP"/>
    <property type="match status" value="1"/>
</dbReference>
<evidence type="ECO:0000256" key="3">
    <source>
        <dbReference type="ARBA" id="ARBA00022679"/>
    </source>
</evidence>
<evidence type="ECO:0000256" key="2">
    <source>
        <dbReference type="ARBA" id="ARBA00022553"/>
    </source>
</evidence>
<dbReference type="EMBL" id="JABSNM010000002">
    <property type="protein sequence ID" value="NRT54762.1"/>
    <property type="molecule type" value="Genomic_DNA"/>
</dbReference>
<keyword evidence="4 9" id="KW-0418">Kinase</keyword>
<dbReference type="Pfam" id="PF02518">
    <property type="entry name" value="HATPase_c"/>
    <property type="match status" value="1"/>
</dbReference>
<dbReference type="Proteomes" id="UP001516061">
    <property type="component" value="Unassembled WGS sequence"/>
</dbReference>
<dbReference type="Gene3D" id="1.20.5.1930">
    <property type="match status" value="1"/>
</dbReference>
<sequence>MKLAHRPDLSRLVMRRAARVGLMAVLLALVIGLLRIDEAIEEEVEAARHLAELSVRLLHIETLTDDGAIGALRAIQDGHALRHLALRIVDERGRVLLEPPAPRTAPGPVDLLAQWHRRWSPLLPPPSVGWQLRRPDGQTWTLSLQPTPDGERREAVADFLGLFLVLLACIAGLLLVMRWNVRRSLAPLGHLLAAIDGIEHGQRAEVRHLPEMPTRELASIAAALRHLAEALEVAESRRRLLSQKMQTLQEDERARLARELHDEFGQRLTALRFDAAWLARQLADQPRLLEVVQAISRHGAEVQRDIRDLLVQLRPLGPLADGASATLSPQRLQELLEPLVRSWQQAPHDGLEATAFSLAIDIDAAAPALPRDLVLALYRLSQEALTNAARHAHARRVALTLRIGPDEVLWSVQDDGRGLGDAAAAMQRGNGLGGMQERVWALGGQWRIVEASPPAPGLHLQARLPLSPSGTADPAP</sequence>
<accession>A0ABX2G010</accession>
<dbReference type="Pfam" id="PF07730">
    <property type="entry name" value="HisKA_3"/>
    <property type="match status" value="1"/>
</dbReference>
<feature type="transmembrane region" description="Helical" evidence="7">
    <location>
        <begin position="20"/>
        <end position="36"/>
    </location>
</feature>
<evidence type="ECO:0000256" key="1">
    <source>
        <dbReference type="ARBA" id="ARBA00004370"/>
    </source>
</evidence>
<dbReference type="SUPFAM" id="SSF55874">
    <property type="entry name" value="ATPase domain of HSP90 chaperone/DNA topoisomerase II/histidine kinase"/>
    <property type="match status" value="1"/>
</dbReference>
<feature type="transmembrane region" description="Helical" evidence="7">
    <location>
        <begin position="155"/>
        <end position="176"/>
    </location>
</feature>
<dbReference type="InterPro" id="IPR036890">
    <property type="entry name" value="HATPase_C_sf"/>
</dbReference>
<dbReference type="PANTHER" id="PTHR24421">
    <property type="entry name" value="NITRATE/NITRITE SENSOR PROTEIN NARX-RELATED"/>
    <property type="match status" value="1"/>
</dbReference>
<dbReference type="InterPro" id="IPR011712">
    <property type="entry name" value="Sig_transdc_His_kin_sub3_dim/P"/>
</dbReference>
<keyword evidence="2" id="KW-0597">Phosphoprotein</keyword>